<gene>
    <name evidence="2" type="ORF">ZRA01_02440</name>
</gene>
<dbReference type="OrthoDB" id="88903at2"/>
<comment type="caution">
    <text evidence="2">The sequence shown here is derived from an EMBL/GenBank/DDBJ whole genome shotgun (WGS) entry which is preliminary data.</text>
</comment>
<reference evidence="2 3" key="1">
    <citation type="submission" date="2019-06" db="EMBL/GenBank/DDBJ databases">
        <title>Whole genome shotgun sequence of Zoogloea ramigera NBRC 15342.</title>
        <authorList>
            <person name="Hosoyama A."/>
            <person name="Uohara A."/>
            <person name="Ohji S."/>
            <person name="Ichikawa N."/>
        </authorList>
    </citation>
    <scope>NUCLEOTIDE SEQUENCE [LARGE SCALE GENOMIC DNA]</scope>
    <source>
        <strain evidence="2 3">NBRC 15342</strain>
    </source>
</reference>
<dbReference type="InterPro" id="IPR011646">
    <property type="entry name" value="KAP_P-loop"/>
</dbReference>
<evidence type="ECO:0000313" key="2">
    <source>
        <dbReference type="EMBL" id="GEC94171.1"/>
    </source>
</evidence>
<accession>A0A4Y4CMI8</accession>
<dbReference type="Pfam" id="PF07693">
    <property type="entry name" value="KAP_NTPase"/>
    <property type="match status" value="1"/>
</dbReference>
<organism evidence="2 3">
    <name type="scientific">Zoogloea ramigera</name>
    <dbReference type="NCBI Taxonomy" id="350"/>
    <lineage>
        <taxon>Bacteria</taxon>
        <taxon>Pseudomonadati</taxon>
        <taxon>Pseudomonadota</taxon>
        <taxon>Betaproteobacteria</taxon>
        <taxon>Rhodocyclales</taxon>
        <taxon>Zoogloeaceae</taxon>
        <taxon>Zoogloea</taxon>
    </lineage>
</organism>
<dbReference type="AlphaFoldDB" id="A0A4Y4CMI8"/>
<dbReference type="PANTHER" id="PTHR22674:SF6">
    <property type="entry name" value="NTPASE KAP FAMILY P-LOOP DOMAIN-CONTAINING PROTEIN 1"/>
    <property type="match status" value="1"/>
</dbReference>
<dbReference type="InterPro" id="IPR052754">
    <property type="entry name" value="NTPase_KAP_P-loop"/>
</dbReference>
<dbReference type="Gene3D" id="3.40.50.300">
    <property type="entry name" value="P-loop containing nucleotide triphosphate hydrolases"/>
    <property type="match status" value="1"/>
</dbReference>
<evidence type="ECO:0000259" key="1">
    <source>
        <dbReference type="Pfam" id="PF07693"/>
    </source>
</evidence>
<evidence type="ECO:0000313" key="3">
    <source>
        <dbReference type="Proteomes" id="UP000318422"/>
    </source>
</evidence>
<keyword evidence="3" id="KW-1185">Reference proteome</keyword>
<dbReference type="EMBL" id="BJNV01000004">
    <property type="protein sequence ID" value="GEC94171.1"/>
    <property type="molecule type" value="Genomic_DNA"/>
</dbReference>
<proteinExistence type="predicted"/>
<dbReference type="SUPFAM" id="SSF52540">
    <property type="entry name" value="P-loop containing nucleoside triphosphate hydrolases"/>
    <property type="match status" value="1"/>
</dbReference>
<sequence length="451" mass="51376">MKLVTPSLVVEELDAFKNDVLHRKQFGEALSNLVTRSTDELVISLDGKWGEGKTTFVKMWQGLLKENGIPSIYIDAFQNDYTEDAFISIASAITSYVEQHSSKSQKSSEFKEKAKKVGVRLLSWSAKIGIKAATLGIIKESDIDALSEIDEDIAADTSETISELVEERLSAHQKESELIRLFRESLSNLPTTLTDNSSGRLVIVIDELDRCRPSFAVEVLEKIKHLFSVKNVVFLLVMHKQQLEEAIKSVYGNNIDAHTYLQKFINVETSIPKRINDPYSNDIQIYINKLLQLHEITTWGDNQKIVDCLTPLAEHFSLSLRQLEKVFTNLAIIYSTSGKNHLRLVPIIVFIAVVKTINPNVFGSLLLGKISFPSLCEQLGFREPSERQERNQSLFWLMSWIRFSMLTESEYQEIDADDLIKGFGQSLWEYNVNRERLIPIFCQKLSMFTVN</sequence>
<feature type="domain" description="KAP NTPase" evidence="1">
    <location>
        <begin position="24"/>
        <end position="335"/>
    </location>
</feature>
<dbReference type="RefSeq" id="WP_141348931.1">
    <property type="nucleotide sequence ID" value="NZ_BJNV01000004.1"/>
</dbReference>
<dbReference type="PANTHER" id="PTHR22674">
    <property type="entry name" value="NTPASE, KAP FAMILY P-LOOP DOMAIN-CONTAINING 1"/>
    <property type="match status" value="1"/>
</dbReference>
<protein>
    <submittedName>
        <fullName evidence="2">NTPase KAP</fullName>
    </submittedName>
</protein>
<dbReference type="Proteomes" id="UP000318422">
    <property type="component" value="Unassembled WGS sequence"/>
</dbReference>
<dbReference type="InterPro" id="IPR027417">
    <property type="entry name" value="P-loop_NTPase"/>
</dbReference>
<name>A0A4Y4CMI8_ZOORA</name>